<dbReference type="GO" id="GO:0015267">
    <property type="term" value="F:channel activity"/>
    <property type="evidence" value="ECO:0000318"/>
    <property type="project" value="GO_Central"/>
</dbReference>
<reference evidence="9" key="2">
    <citation type="submission" date="2020-05" db="UniProtKB">
        <authorList>
            <consortium name="EnsemblMetazoa"/>
        </authorList>
    </citation>
    <scope>IDENTIFICATION</scope>
    <source>
        <strain evidence="9">wikel</strain>
    </source>
</reference>
<feature type="transmembrane region" description="Helical" evidence="7">
    <location>
        <begin position="169"/>
        <end position="187"/>
    </location>
</feature>
<dbReference type="VEuPathDB" id="VectorBase:ISCP_017270"/>
<comment type="subcellular location">
    <subcellularLocation>
        <location evidence="1">Membrane</location>
        <topology evidence="1">Multi-pass membrane protein</topology>
    </subcellularLocation>
</comment>
<dbReference type="GO" id="GO:0016020">
    <property type="term" value="C:membrane"/>
    <property type="evidence" value="ECO:0007669"/>
    <property type="project" value="UniProtKB-SubCell"/>
</dbReference>
<dbReference type="AlphaFoldDB" id="B7PBY9"/>
<dbReference type="PaxDb" id="6945-B7PBY9"/>
<gene>
    <name evidence="9" type="primary">8027647</name>
    <name evidence="8" type="ORF">IscW_ISCW001982</name>
</gene>
<dbReference type="InParanoid" id="B7PBY9"/>
<dbReference type="FunCoup" id="B7PBY9">
    <property type="interactions" value="292"/>
</dbReference>
<dbReference type="GO" id="GO:1901858">
    <property type="term" value="P:regulation of mitochondrial DNA metabolic process"/>
    <property type="evidence" value="ECO:0000318"/>
    <property type="project" value="GO_Central"/>
</dbReference>
<evidence type="ECO:0000256" key="1">
    <source>
        <dbReference type="ARBA" id="ARBA00004141"/>
    </source>
</evidence>
<name>B7PBY9_IXOSC</name>
<evidence type="ECO:0000256" key="2">
    <source>
        <dbReference type="ARBA" id="ARBA00006824"/>
    </source>
</evidence>
<dbReference type="PANTHER" id="PTHR11266:SF17">
    <property type="entry name" value="PROTEIN MPV17"/>
    <property type="match status" value="1"/>
</dbReference>
<protein>
    <recommendedName>
        <fullName evidence="6">Mitochondrial inner membrane protein Mpv17</fullName>
    </recommendedName>
</protein>
<dbReference type="EnsemblMetazoa" id="ISCW001982-RA">
    <property type="protein sequence ID" value="ISCW001982-PA"/>
    <property type="gene ID" value="ISCW001982"/>
</dbReference>
<evidence type="ECO:0000256" key="4">
    <source>
        <dbReference type="ARBA" id="ARBA00022989"/>
    </source>
</evidence>
<dbReference type="PANTHER" id="PTHR11266">
    <property type="entry name" value="PEROXISOMAL MEMBRANE PROTEIN 2, PXMP2 MPV17"/>
    <property type="match status" value="1"/>
</dbReference>
<evidence type="ECO:0000256" key="7">
    <source>
        <dbReference type="RuleBase" id="RU363053"/>
    </source>
</evidence>
<evidence type="ECO:0000256" key="3">
    <source>
        <dbReference type="ARBA" id="ARBA00022692"/>
    </source>
</evidence>
<keyword evidence="3 7" id="KW-0812">Transmembrane</keyword>
<feature type="transmembrane region" description="Helical" evidence="7">
    <location>
        <begin position="68"/>
        <end position="86"/>
    </location>
</feature>
<feature type="transmembrane region" description="Helical" evidence="7">
    <location>
        <begin position="106"/>
        <end position="127"/>
    </location>
</feature>
<accession>B7PBY9</accession>
<comment type="similarity">
    <text evidence="2 7">Belongs to the peroxisomal membrane protein PXMP2/4 family.</text>
</comment>
<reference evidence="8 10" key="1">
    <citation type="submission" date="2008-03" db="EMBL/GenBank/DDBJ databases">
        <title>Annotation of Ixodes scapularis.</title>
        <authorList>
            <consortium name="Ixodes scapularis Genome Project Consortium"/>
            <person name="Caler E."/>
            <person name="Hannick L.I."/>
            <person name="Bidwell S."/>
            <person name="Joardar V."/>
            <person name="Thiagarajan M."/>
            <person name="Amedeo P."/>
            <person name="Galinsky K.J."/>
            <person name="Schobel S."/>
            <person name="Inman J."/>
            <person name="Hostetler J."/>
            <person name="Miller J."/>
            <person name="Hammond M."/>
            <person name="Megy K."/>
            <person name="Lawson D."/>
            <person name="Kodira C."/>
            <person name="Sutton G."/>
            <person name="Meyer J."/>
            <person name="Hill C.A."/>
            <person name="Birren B."/>
            <person name="Nene V."/>
            <person name="Collins F."/>
            <person name="Alarcon-Chaidez F."/>
            <person name="Wikel S."/>
            <person name="Strausberg R."/>
        </authorList>
    </citation>
    <scope>NUCLEOTIDE SEQUENCE [LARGE SCALE GENOMIC DNA]</scope>
    <source>
        <strain evidence="10">Wikel</strain>
        <strain evidence="8">Wikel colony</strain>
    </source>
</reference>
<keyword evidence="10" id="KW-1185">Reference proteome</keyword>
<feature type="transmembrane region" description="Helical" evidence="7">
    <location>
        <begin position="139"/>
        <end position="157"/>
    </location>
</feature>
<evidence type="ECO:0000313" key="9">
    <source>
        <dbReference type="EnsemblMetazoa" id="ISCW001982-PA"/>
    </source>
</evidence>
<organism>
    <name type="scientific">Ixodes scapularis</name>
    <name type="common">Black-legged tick</name>
    <name type="synonym">Deer tick</name>
    <dbReference type="NCBI Taxonomy" id="6945"/>
    <lineage>
        <taxon>Eukaryota</taxon>
        <taxon>Metazoa</taxon>
        <taxon>Ecdysozoa</taxon>
        <taxon>Arthropoda</taxon>
        <taxon>Chelicerata</taxon>
        <taxon>Arachnida</taxon>
        <taxon>Acari</taxon>
        <taxon>Parasitiformes</taxon>
        <taxon>Ixodida</taxon>
        <taxon>Ixodoidea</taxon>
        <taxon>Ixodidae</taxon>
        <taxon>Ixodinae</taxon>
        <taxon>Ixodes</taxon>
    </lineage>
</organism>
<dbReference type="InterPro" id="IPR007248">
    <property type="entry name" value="Mpv17_PMP22"/>
</dbReference>
<keyword evidence="4 7" id="KW-1133">Transmembrane helix</keyword>
<evidence type="ECO:0000256" key="5">
    <source>
        <dbReference type="ARBA" id="ARBA00023136"/>
    </source>
</evidence>
<dbReference type="GO" id="GO:0005737">
    <property type="term" value="C:cytoplasm"/>
    <property type="evidence" value="ECO:0000318"/>
    <property type="project" value="GO_Central"/>
</dbReference>
<dbReference type="VEuPathDB" id="VectorBase:ISCW001982"/>
<keyword evidence="5 7" id="KW-0472">Membrane</keyword>
<dbReference type="VEuPathDB" id="VectorBase:ISCI001982"/>
<proteinExistence type="inferred from homology"/>
<dbReference type="EMBL" id="ABJB010502287">
    <property type="status" value="NOT_ANNOTATED_CDS"/>
    <property type="molecule type" value="Genomic_DNA"/>
</dbReference>
<dbReference type="KEGG" id="isc:8027647"/>
<evidence type="ECO:0000256" key="6">
    <source>
        <dbReference type="ARBA" id="ARBA00049743"/>
    </source>
</evidence>
<dbReference type="Proteomes" id="UP000001555">
    <property type="component" value="Unassembled WGS sequence"/>
</dbReference>
<dbReference type="OrthoDB" id="430207at2759"/>
<dbReference type="Pfam" id="PF04117">
    <property type="entry name" value="Mpv17_PMP22"/>
    <property type="match status" value="1"/>
</dbReference>
<evidence type="ECO:0000313" key="10">
    <source>
        <dbReference type="Proteomes" id="UP000001555"/>
    </source>
</evidence>
<dbReference type="EMBL" id="DS680146">
    <property type="protein sequence ID" value="EEC04111.1"/>
    <property type="molecule type" value="Genomic_DNA"/>
</dbReference>
<evidence type="ECO:0000313" key="8">
    <source>
        <dbReference type="EMBL" id="EEC04111.1"/>
    </source>
</evidence>
<sequence length="213" mass="23757">MERYAANELPDFSPPQKMPAILAAYDHAMDTHPAITQVLSNALMLLVGDVLTQTLIERRRPLNLKRAAVAFTVGAVYCGPVLRMWYQALDWMSPSTDVSGVALNVLLTELVFAPIFLLGVFVVFGVLEWKSWGAIGGTIRAKYLGTLAVNLVFWPATQVVNFRFVPLNYRLLFADFMGLLWGSFVSWRANSRYSTGLEQPCSEGKPVKKKKVN</sequence>
<dbReference type="GO" id="GO:0005739">
    <property type="term" value="C:mitochondrion"/>
    <property type="evidence" value="ECO:0000318"/>
    <property type="project" value="GO_Central"/>
</dbReference>
<dbReference type="HOGENOM" id="CLU_049109_8_3_1"/>
<dbReference type="STRING" id="6945.B7PBY9"/>